<dbReference type="STRING" id="557598.LHK_01781"/>
<feature type="region of interest" description="Disordered" evidence="1">
    <location>
        <begin position="852"/>
        <end position="873"/>
    </location>
</feature>
<evidence type="ECO:0000256" key="1">
    <source>
        <dbReference type="SAM" id="MobiDB-lite"/>
    </source>
</evidence>
<dbReference type="AlphaFoldDB" id="C1D8H5"/>
<dbReference type="SUPFAM" id="SSF52540">
    <property type="entry name" value="P-loop containing nucleoside triphosphate hydrolases"/>
    <property type="match status" value="1"/>
</dbReference>
<dbReference type="HOGENOM" id="CLU_013532_0_0_4"/>
<reference evidence="2 3" key="1">
    <citation type="journal article" date="2009" name="PLoS Genet.">
        <title>The complete genome and proteome of Laribacter hongkongensis reveal potential mechanisms for adaptations to different temperatures and habitats.</title>
        <authorList>
            <person name="Woo P.C."/>
            <person name="Lau S.K."/>
            <person name="Tse H."/>
            <person name="Teng J.L."/>
            <person name="Curreem S.O."/>
            <person name="Tsang A.K."/>
            <person name="Fan R.Y."/>
            <person name="Wong G.K."/>
            <person name="Huang Y."/>
            <person name="Loman N.J."/>
            <person name="Snyder L.A."/>
            <person name="Cai J.J."/>
            <person name="Huang J.D."/>
            <person name="Mak W."/>
            <person name="Pallen M.J."/>
            <person name="Lok S."/>
            <person name="Yuen K.Y."/>
        </authorList>
    </citation>
    <scope>NUCLEOTIDE SEQUENCE [LARGE SCALE GENOMIC DNA]</scope>
    <source>
        <strain evidence="2 3">HLHK9</strain>
    </source>
</reference>
<dbReference type="eggNOG" id="COG4928">
    <property type="taxonomic scope" value="Bacteria"/>
</dbReference>
<organism evidence="2 3">
    <name type="scientific">Laribacter hongkongensis (strain HLHK9)</name>
    <dbReference type="NCBI Taxonomy" id="557598"/>
    <lineage>
        <taxon>Bacteria</taxon>
        <taxon>Pseudomonadati</taxon>
        <taxon>Pseudomonadota</taxon>
        <taxon>Betaproteobacteria</taxon>
        <taxon>Neisseriales</taxon>
        <taxon>Aquaspirillaceae</taxon>
        <taxon>Laribacter</taxon>
    </lineage>
</organism>
<dbReference type="KEGG" id="lhk:LHK_01781"/>
<dbReference type="Proteomes" id="UP000002010">
    <property type="component" value="Chromosome"/>
</dbReference>
<sequence>MHKNTIEIDLSSSNYNNPIGSVTGLIQLEAFQTLRQQITKDLGQTSTKTHLLKSQTASVNTNELYPPGSGLTYFIDGTRGAGKSTFLDFTYKYFGENLIGDAASVKPLLYLDPSRIESSEIVLLHILKHLKYLMDSCPQRGSDWESQREKFREIFKQMAGGLQLFVSKTDNLKDLDAELFLDYGLDRAADSQRLRRLLHQTINLVCNTYQTHALLVAIDDADTKFSNAIEVLECIRKYLDTPQLVVLVTGDMEMYSLLVQNHFQQDFANDSKGFSDDRKNQQTRMVGHLEEQYLLKLFPIHRRVQLKTLHTLIERMRKSSKPEDSLAPAFIVRRSGGEDAVHLLEAIDAIATEGLRLRDRHDLDLFREHVLKQPVRSVLQLLSYYYQLRVDNEAMAREAASSALRGAALSSLYQHDIDVESIAEGDLHAVIDAAFDLCQLDGEPDTAIYLRPQSRNTKLRHAYTSLAADVARLCENDPAKAITYMVSMAGSSSILQLVTVKESRPGEGELQRKVKQYLSVGRQDNALNWALHATAALIGASTSKGLQLHQGIIGVRVSKKTNAEVSTFDANLSAAFQNYQSSHPAIAFSQSAVKGPSNTRRYLSIFNILGLISNLLDINDPNGRKDEILRQLNKISSIQTVSMPKWEDDIYKDGDLEISEISNDDDPLLEGLANLVTQINNWLDACQQMKKHFHPSAVLMGKIWNRLHFSLDNISAAMRLSSSDEQRCGKAMELFAWALINACLVEEVDYHYQDRGAVRGKLNRKNPRTSAAIVINKFKNPLSDVIPNNKMSGFALTAGSIDGDSPSINQSISSTNGDSANTHPYVSPTIAPLTFMIATSPLILGLIMQDDGKKDDGKKDDGKKDDDKNKKNDNKITSNLFTKILNIRLQEAKISLSIDEYHAVQRRGLEANGRDDGVQFVIMPRLNPSSRKVLTGASFITGAC</sequence>
<keyword evidence="2" id="KW-0067">ATP-binding</keyword>
<evidence type="ECO:0000313" key="3">
    <source>
        <dbReference type="Proteomes" id="UP000002010"/>
    </source>
</evidence>
<gene>
    <name evidence="2" type="ordered locus">LHK_01781</name>
</gene>
<protein>
    <submittedName>
        <fullName evidence="2">ATPases with chaperone activity, ATP-binding subunit</fullName>
    </submittedName>
</protein>
<proteinExistence type="predicted"/>
<evidence type="ECO:0000313" key="2">
    <source>
        <dbReference type="EMBL" id="ACO74765.1"/>
    </source>
</evidence>
<dbReference type="GO" id="GO:0005524">
    <property type="term" value="F:ATP binding"/>
    <property type="evidence" value="ECO:0007669"/>
    <property type="project" value="UniProtKB-KW"/>
</dbReference>
<dbReference type="InterPro" id="IPR027417">
    <property type="entry name" value="P-loop_NTPase"/>
</dbReference>
<dbReference type="RefSeq" id="WP_012697251.1">
    <property type="nucleotide sequence ID" value="NC_012559.1"/>
</dbReference>
<keyword evidence="3" id="KW-1185">Reference proteome</keyword>
<keyword evidence="2" id="KW-0547">Nucleotide-binding</keyword>
<name>C1D8H5_LARHH</name>
<accession>C1D8H5</accession>
<dbReference type="EMBL" id="CP001154">
    <property type="protein sequence ID" value="ACO74765.1"/>
    <property type="molecule type" value="Genomic_DNA"/>
</dbReference>